<gene>
    <name evidence="2" type="ORF">F7D59_00145</name>
</gene>
<evidence type="ECO:0000313" key="2">
    <source>
        <dbReference type="EMBL" id="MQN88314.1"/>
    </source>
</evidence>
<dbReference type="InterPro" id="IPR024361">
    <property type="entry name" value="BACON"/>
</dbReference>
<sequence length="528" mass="56821">MKLKYLFTALVAILALFTSCNDDQTLDSLGKVQVSQSFVSIPVEGGSASFKVNAASDWKIVCMTQYKYTYTDADGKKKEKTAEKDSIPTWLKVTPTVGEAGETVVTVSAEATKGANSTMLQFVCDNEIQRVNILQGVLNPPYSTCAEVLAGNDGETYKIKGTMTKISNTLYGNWYIKDATGEVYVYGTLDANGSDKNFASLKLEEGDEVTIQGPRDTHNGTPQLKNVTVLSYTKSLIKVEKPDKATLSKAGEDFKVTLTVKGEGVTVDIPEADQSWLSVKGIVTKGTEAVVSFHANANAGGARSTNIGFTSTKGKQSSTVTASITQEGSIVPLTIAEFNAAEEGTAQYRLTGVITKIINPDKPQFIIADYSGETTVYGLGEAGDFKKLGLKEGDIITLVAARSSFKGQPQTKGAQYEESYAASSLQKISVADFRKAAESKEKFYRISGTIVKSKEANTKFDLNEYGNFALKDETGEVYVYGVSTGWNGESKKAAKLGLKEGDKITVIGYRTSFKGLIQVGGGIFYTKD</sequence>
<organism evidence="2 3">
    <name type="scientific">Segatella copri</name>
    <dbReference type="NCBI Taxonomy" id="165179"/>
    <lineage>
        <taxon>Bacteria</taxon>
        <taxon>Pseudomonadati</taxon>
        <taxon>Bacteroidota</taxon>
        <taxon>Bacteroidia</taxon>
        <taxon>Bacteroidales</taxon>
        <taxon>Prevotellaceae</taxon>
        <taxon>Segatella</taxon>
    </lineage>
</organism>
<keyword evidence="2" id="KW-0238">DNA-binding</keyword>
<protein>
    <submittedName>
        <fullName evidence="2">DNA-binding protein</fullName>
    </submittedName>
</protein>
<comment type="caution">
    <text evidence="2">The sequence shown here is derived from an EMBL/GenBank/DDBJ whole genome shotgun (WGS) entry which is preliminary data.</text>
</comment>
<dbReference type="EMBL" id="VZBQ01000003">
    <property type="protein sequence ID" value="MQN88314.1"/>
    <property type="molecule type" value="Genomic_DNA"/>
</dbReference>
<proteinExistence type="predicted"/>
<evidence type="ECO:0000313" key="3">
    <source>
        <dbReference type="Proteomes" id="UP000420635"/>
    </source>
</evidence>
<dbReference type="Proteomes" id="UP000420635">
    <property type="component" value="Unassembled WGS sequence"/>
</dbReference>
<name>A0A646HSQ3_9BACT</name>
<dbReference type="AlphaFoldDB" id="A0A646HSQ3"/>
<dbReference type="PROSITE" id="PS51257">
    <property type="entry name" value="PROKAR_LIPOPROTEIN"/>
    <property type="match status" value="1"/>
</dbReference>
<dbReference type="RefSeq" id="WP_153114253.1">
    <property type="nucleotide sequence ID" value="NZ_VZAS01000198.1"/>
</dbReference>
<accession>A0A646HSQ3</accession>
<feature type="domain" description="BACON" evidence="1">
    <location>
        <begin position="271"/>
        <end position="327"/>
    </location>
</feature>
<dbReference type="InterPro" id="IPR013783">
    <property type="entry name" value="Ig-like_fold"/>
</dbReference>
<reference evidence="3" key="1">
    <citation type="submission" date="2019-09" db="EMBL/GenBank/DDBJ databases">
        <title>Distinct polysaccharide growth profiles of human intestinal Prevotella copri isolates.</title>
        <authorList>
            <person name="Fehlner-Peach H."/>
            <person name="Magnabosco C."/>
            <person name="Raghavan V."/>
            <person name="Scher J.U."/>
            <person name="Tett A."/>
            <person name="Cox L.M."/>
            <person name="Gottsegen C."/>
            <person name="Watters A."/>
            <person name="Wiltshire- Gordon J.D."/>
            <person name="Segata N."/>
            <person name="Bonneau R."/>
            <person name="Littman D.R."/>
        </authorList>
    </citation>
    <scope>NUCLEOTIDE SEQUENCE [LARGE SCALE GENOMIC DNA]</scope>
    <source>
        <strain evidence="3">iP54</strain>
    </source>
</reference>
<dbReference type="Gene3D" id="2.60.40.10">
    <property type="entry name" value="Immunoglobulins"/>
    <property type="match status" value="1"/>
</dbReference>
<evidence type="ECO:0000259" key="1">
    <source>
        <dbReference type="Pfam" id="PF13004"/>
    </source>
</evidence>
<dbReference type="GO" id="GO:0003677">
    <property type="term" value="F:DNA binding"/>
    <property type="evidence" value="ECO:0007669"/>
    <property type="project" value="UniProtKB-KW"/>
</dbReference>
<dbReference type="Pfam" id="PF13004">
    <property type="entry name" value="BACON"/>
    <property type="match status" value="1"/>
</dbReference>